<keyword evidence="6 9" id="KW-0418">Kinase</keyword>
<evidence type="ECO:0000256" key="10">
    <source>
        <dbReference type="SAM" id="Phobius"/>
    </source>
</evidence>
<evidence type="ECO:0000256" key="9">
    <source>
        <dbReference type="RuleBase" id="RU361128"/>
    </source>
</evidence>
<evidence type="ECO:0000256" key="1">
    <source>
        <dbReference type="ARBA" id="ARBA00009280"/>
    </source>
</evidence>
<evidence type="ECO:0000256" key="6">
    <source>
        <dbReference type="ARBA" id="ARBA00022777"/>
    </source>
</evidence>
<dbReference type="PROSITE" id="PS50081">
    <property type="entry name" value="ZF_DAG_PE_2"/>
    <property type="match status" value="1"/>
</dbReference>
<dbReference type="GO" id="GO:0016020">
    <property type="term" value="C:membrane"/>
    <property type="evidence" value="ECO:0007669"/>
    <property type="project" value="TreeGrafter"/>
</dbReference>
<dbReference type="SUPFAM" id="SSF111331">
    <property type="entry name" value="NAD kinase/diacylglycerol kinase-like"/>
    <property type="match status" value="1"/>
</dbReference>
<keyword evidence="2 9" id="KW-0808">Transferase</keyword>
<dbReference type="PROSITE" id="PS00479">
    <property type="entry name" value="ZF_DAG_PE_1"/>
    <property type="match status" value="1"/>
</dbReference>
<keyword evidence="3" id="KW-0479">Metal-binding</keyword>
<dbReference type="EC" id="2.7.1.107" evidence="9"/>
<dbReference type="GO" id="GO:0007200">
    <property type="term" value="P:phospholipase C-activating G protein-coupled receptor signaling pathway"/>
    <property type="evidence" value="ECO:0007669"/>
    <property type="project" value="InterPro"/>
</dbReference>
<keyword evidence="7" id="KW-0862">Zinc</keyword>
<dbReference type="InterPro" id="IPR000756">
    <property type="entry name" value="Diacylglycerol_kin_accessory"/>
</dbReference>
<dbReference type="InterPro" id="IPR046349">
    <property type="entry name" value="C1-like_sf"/>
</dbReference>
<evidence type="ECO:0000256" key="3">
    <source>
        <dbReference type="ARBA" id="ARBA00022723"/>
    </source>
</evidence>
<dbReference type="Gene3D" id="3.30.60.20">
    <property type="match status" value="1"/>
</dbReference>
<evidence type="ECO:0000256" key="7">
    <source>
        <dbReference type="ARBA" id="ARBA00022833"/>
    </source>
</evidence>
<keyword evidence="10" id="KW-0472">Membrane</keyword>
<dbReference type="FunFam" id="2.60.200.40:FF:000019">
    <property type="entry name" value="Diacylglycerol kinase"/>
    <property type="match status" value="1"/>
</dbReference>
<keyword evidence="10" id="KW-1133">Transmembrane helix</keyword>
<comment type="caution">
    <text evidence="13">The sequence shown here is derived from an EMBL/GenBank/DDBJ whole genome shotgun (WGS) entry which is preliminary data.</text>
</comment>
<evidence type="ECO:0000256" key="5">
    <source>
        <dbReference type="ARBA" id="ARBA00022741"/>
    </source>
</evidence>
<dbReference type="GO" id="GO:0046872">
    <property type="term" value="F:metal ion binding"/>
    <property type="evidence" value="ECO:0007669"/>
    <property type="project" value="UniProtKB-KW"/>
</dbReference>
<comment type="similarity">
    <text evidence="1 9">Belongs to the eukaryotic diacylglycerol kinase family.</text>
</comment>
<keyword evidence="14" id="KW-1185">Reference proteome</keyword>
<evidence type="ECO:0000259" key="11">
    <source>
        <dbReference type="PROSITE" id="PS50081"/>
    </source>
</evidence>
<dbReference type="InterPro" id="IPR017438">
    <property type="entry name" value="ATP-NAD_kinase_N"/>
</dbReference>
<feature type="domain" description="DAGKc" evidence="12">
    <location>
        <begin position="210"/>
        <end position="350"/>
    </location>
</feature>
<evidence type="ECO:0000259" key="12">
    <source>
        <dbReference type="PROSITE" id="PS50146"/>
    </source>
</evidence>
<dbReference type="SUPFAM" id="SSF57889">
    <property type="entry name" value="Cysteine-rich domain"/>
    <property type="match status" value="1"/>
</dbReference>
<dbReference type="PROSITE" id="PS50146">
    <property type="entry name" value="DAGK"/>
    <property type="match status" value="1"/>
</dbReference>
<dbReference type="AlphaFoldDB" id="A0A7I8VC05"/>
<proteinExistence type="inferred from homology"/>
<keyword evidence="5 9" id="KW-0547">Nucleotide-binding</keyword>
<dbReference type="GO" id="GO:0004143">
    <property type="term" value="F:ATP-dependent diacylglycerol kinase activity"/>
    <property type="evidence" value="ECO:0007669"/>
    <property type="project" value="UniProtKB-EC"/>
</dbReference>
<dbReference type="InterPro" id="IPR001206">
    <property type="entry name" value="Diacylglycerol_kinase_cat_dom"/>
</dbReference>
<feature type="domain" description="Phorbol-ester/DAG-type" evidence="11">
    <location>
        <begin position="119"/>
        <end position="168"/>
    </location>
</feature>
<evidence type="ECO:0000256" key="2">
    <source>
        <dbReference type="ARBA" id="ARBA00022679"/>
    </source>
</evidence>
<dbReference type="PANTHER" id="PTHR11255">
    <property type="entry name" value="DIACYLGLYCEROL KINASE"/>
    <property type="match status" value="1"/>
</dbReference>
<dbReference type="SMART" id="SM00046">
    <property type="entry name" value="DAGKc"/>
    <property type="match status" value="1"/>
</dbReference>
<dbReference type="Proteomes" id="UP000549394">
    <property type="component" value="Unassembled WGS sequence"/>
</dbReference>
<evidence type="ECO:0000256" key="4">
    <source>
        <dbReference type="ARBA" id="ARBA00022737"/>
    </source>
</evidence>
<dbReference type="PANTHER" id="PTHR11255:SF118">
    <property type="entry name" value="DIACYLGLYCEROL KINASE EPSILON"/>
    <property type="match status" value="1"/>
</dbReference>
<sequence length="548" mass="61839">MSSIFDAAFSVISFGLDLIWYFCILFLVLGIAILGARAWRRLMRKRIHYEVRTRDTTKGHRWSMSDELPDQTFCAVSGQSLDHGAVCDFCTTVVEDYLMKEADNKLACKPITTRASYTSHHWIRGYVYSNSPCSLCNRICGVSAKDVRCCWCDRCVHEGCIKQMVKECDFGTFALSIVPPHCVGVSLVGIRGRRHLIVSSVRRPILPNMSEWRPLIVCANRKAGNEDGERVLKAFRGILHPAQVVDLAEIEPENALEWCHLLPGVSWRVLVAGGDGSIGWVLRAIDNVTDKQELSKPEVGILPLGTGNDLSRVLGWGEGQQGDIDAHSILEELDNAKPVRLDRWKVDIYPFQKLFRKQNRVMNNYISVGVDAQVAFNFHKHRNSQPALFGSRLINKMWYFTYGTKAVLERECQNLHKKLKVYLDEKEVELPEVEGVVILNIASWGAGCKPWQMGSDDQQNFQEARHDDGLLEVLALYSSFHIAQLKVGLASPCRLGQARKVRLELSTNAPMQVDGEPWQQSPATINISFHNFATVLARKDAYCIKNTY</sequence>
<comment type="catalytic activity">
    <reaction evidence="9">
        <text>a 1,2-diacyl-sn-glycerol + ATP = a 1,2-diacyl-sn-glycero-3-phosphate + ADP + H(+)</text>
        <dbReference type="Rhea" id="RHEA:10272"/>
        <dbReference type="ChEBI" id="CHEBI:15378"/>
        <dbReference type="ChEBI" id="CHEBI:17815"/>
        <dbReference type="ChEBI" id="CHEBI:30616"/>
        <dbReference type="ChEBI" id="CHEBI:58608"/>
        <dbReference type="ChEBI" id="CHEBI:456216"/>
        <dbReference type="EC" id="2.7.1.107"/>
    </reaction>
</comment>
<evidence type="ECO:0000256" key="8">
    <source>
        <dbReference type="ARBA" id="ARBA00022840"/>
    </source>
</evidence>
<dbReference type="Pfam" id="PF00609">
    <property type="entry name" value="DAGK_acc"/>
    <property type="match status" value="1"/>
</dbReference>
<accession>A0A7I8VC05</accession>
<gene>
    <name evidence="13" type="ORF">DGYR_LOCUS1276</name>
</gene>
<protein>
    <recommendedName>
        <fullName evidence="9">Diacylglycerol kinase</fullName>
        <shortName evidence="9">DAG kinase</shortName>
        <ecNumber evidence="9">2.7.1.107</ecNumber>
    </recommendedName>
</protein>
<evidence type="ECO:0000313" key="13">
    <source>
        <dbReference type="EMBL" id="CAD5112071.1"/>
    </source>
</evidence>
<dbReference type="SMART" id="SM00045">
    <property type="entry name" value="DAGKa"/>
    <property type="match status" value="1"/>
</dbReference>
<dbReference type="Gene3D" id="3.40.50.10330">
    <property type="entry name" value="Probable inorganic polyphosphate/atp-NAD kinase, domain 1"/>
    <property type="match status" value="1"/>
</dbReference>
<dbReference type="Pfam" id="PF00781">
    <property type="entry name" value="DAGK_cat"/>
    <property type="match status" value="1"/>
</dbReference>
<dbReference type="OrthoDB" id="242257at2759"/>
<keyword evidence="4" id="KW-0677">Repeat</keyword>
<dbReference type="InterPro" id="IPR037607">
    <property type="entry name" value="DGK"/>
</dbReference>
<dbReference type="Pfam" id="PF00130">
    <property type="entry name" value="C1_1"/>
    <property type="match status" value="1"/>
</dbReference>
<dbReference type="GO" id="GO:0005524">
    <property type="term" value="F:ATP binding"/>
    <property type="evidence" value="ECO:0007669"/>
    <property type="project" value="UniProtKB-KW"/>
</dbReference>
<dbReference type="Gene3D" id="2.60.200.40">
    <property type="match status" value="1"/>
</dbReference>
<name>A0A7I8VC05_9ANNE</name>
<evidence type="ECO:0000313" key="14">
    <source>
        <dbReference type="Proteomes" id="UP000549394"/>
    </source>
</evidence>
<organism evidence="13 14">
    <name type="scientific">Dimorphilus gyrociliatus</name>
    <dbReference type="NCBI Taxonomy" id="2664684"/>
    <lineage>
        <taxon>Eukaryota</taxon>
        <taxon>Metazoa</taxon>
        <taxon>Spiralia</taxon>
        <taxon>Lophotrochozoa</taxon>
        <taxon>Annelida</taxon>
        <taxon>Polychaeta</taxon>
        <taxon>Polychaeta incertae sedis</taxon>
        <taxon>Dinophilidae</taxon>
        <taxon>Dimorphilus</taxon>
    </lineage>
</organism>
<keyword evidence="10" id="KW-0812">Transmembrane</keyword>
<feature type="transmembrane region" description="Helical" evidence="10">
    <location>
        <begin position="18"/>
        <end position="39"/>
    </location>
</feature>
<keyword evidence="8 9" id="KW-0067">ATP-binding</keyword>
<dbReference type="InterPro" id="IPR016064">
    <property type="entry name" value="NAD/diacylglycerol_kinase_sf"/>
</dbReference>
<reference evidence="13 14" key="1">
    <citation type="submission" date="2020-08" db="EMBL/GenBank/DDBJ databases">
        <authorList>
            <person name="Hejnol A."/>
        </authorList>
    </citation>
    <scope>NUCLEOTIDE SEQUENCE [LARGE SCALE GENOMIC DNA]</scope>
</reference>
<dbReference type="EMBL" id="CAJFCJ010000002">
    <property type="protein sequence ID" value="CAD5112071.1"/>
    <property type="molecule type" value="Genomic_DNA"/>
</dbReference>
<dbReference type="InterPro" id="IPR002219">
    <property type="entry name" value="PKC_DAG/PE"/>
</dbReference>